<keyword evidence="2" id="KW-0067">ATP-binding</keyword>
<dbReference type="InterPro" id="IPR027417">
    <property type="entry name" value="P-loop_NTPase"/>
</dbReference>
<keyword evidence="1" id="KW-0547">Nucleotide-binding</keyword>
<evidence type="ECO:0000313" key="5">
    <source>
        <dbReference type="Proteomes" id="UP000075604"/>
    </source>
</evidence>
<feature type="domain" description="Orc1-like AAA ATPase" evidence="3">
    <location>
        <begin position="124"/>
        <end position="318"/>
    </location>
</feature>
<proteinExistence type="predicted"/>
<dbReference type="GO" id="GO:0004016">
    <property type="term" value="F:adenylate cyclase activity"/>
    <property type="evidence" value="ECO:0007669"/>
    <property type="project" value="TreeGrafter"/>
</dbReference>
<dbReference type="SUPFAM" id="SSF52540">
    <property type="entry name" value="P-loop containing nucleoside triphosphate hydrolases"/>
    <property type="match status" value="1"/>
</dbReference>
<protein>
    <recommendedName>
        <fullName evidence="3">Orc1-like AAA ATPase domain-containing protein</fullName>
    </recommendedName>
</protein>
<dbReference type="PANTHER" id="PTHR16305:SF28">
    <property type="entry name" value="GUANYLATE CYCLASE DOMAIN-CONTAINING PROTEIN"/>
    <property type="match status" value="1"/>
</dbReference>
<evidence type="ECO:0000256" key="1">
    <source>
        <dbReference type="ARBA" id="ARBA00022741"/>
    </source>
</evidence>
<accession>A0A150PNN7</accession>
<organism evidence="4 5">
    <name type="scientific">Sorangium cellulosum</name>
    <name type="common">Polyangium cellulosum</name>
    <dbReference type="NCBI Taxonomy" id="56"/>
    <lineage>
        <taxon>Bacteria</taxon>
        <taxon>Pseudomonadati</taxon>
        <taxon>Myxococcota</taxon>
        <taxon>Polyangia</taxon>
        <taxon>Polyangiales</taxon>
        <taxon>Polyangiaceae</taxon>
        <taxon>Sorangium</taxon>
    </lineage>
</organism>
<evidence type="ECO:0000259" key="3">
    <source>
        <dbReference type="Pfam" id="PF13191"/>
    </source>
</evidence>
<dbReference type="GO" id="GO:0005737">
    <property type="term" value="C:cytoplasm"/>
    <property type="evidence" value="ECO:0007669"/>
    <property type="project" value="TreeGrafter"/>
</dbReference>
<comment type="caution">
    <text evidence="4">The sequence shown here is derived from an EMBL/GenBank/DDBJ whole genome shotgun (WGS) entry which is preliminary data.</text>
</comment>
<evidence type="ECO:0000313" key="4">
    <source>
        <dbReference type="EMBL" id="KYF57038.1"/>
    </source>
</evidence>
<dbReference type="PANTHER" id="PTHR16305">
    <property type="entry name" value="TESTICULAR SOLUBLE ADENYLYL CYCLASE"/>
    <property type="match status" value="1"/>
</dbReference>
<gene>
    <name evidence="4" type="ORF">BE04_30960</name>
</gene>
<dbReference type="AlphaFoldDB" id="A0A150PNN7"/>
<dbReference type="Gene3D" id="3.40.50.300">
    <property type="entry name" value="P-loop containing nucleotide triphosphate hydrolases"/>
    <property type="match status" value="1"/>
</dbReference>
<name>A0A150PNN7_SORCE</name>
<dbReference type="Pfam" id="PF13191">
    <property type="entry name" value="AAA_16"/>
    <property type="match status" value="1"/>
</dbReference>
<reference evidence="4 5" key="1">
    <citation type="submission" date="2014-02" db="EMBL/GenBank/DDBJ databases">
        <title>The small core and large imbalanced accessory genome model reveals a collaborative survival strategy of Sorangium cellulosum strains in nature.</title>
        <authorList>
            <person name="Han K."/>
            <person name="Peng R."/>
            <person name="Blom J."/>
            <person name="Li Y.-Z."/>
        </authorList>
    </citation>
    <scope>NUCLEOTIDE SEQUENCE [LARGE SCALE GENOMIC DNA]</scope>
    <source>
        <strain evidence="4 5">So0157-18</strain>
    </source>
</reference>
<dbReference type="Proteomes" id="UP000075604">
    <property type="component" value="Unassembled WGS sequence"/>
</dbReference>
<dbReference type="GO" id="GO:0005524">
    <property type="term" value="F:ATP binding"/>
    <property type="evidence" value="ECO:0007669"/>
    <property type="project" value="UniProtKB-KW"/>
</dbReference>
<evidence type="ECO:0000256" key="2">
    <source>
        <dbReference type="ARBA" id="ARBA00022840"/>
    </source>
</evidence>
<dbReference type="InterPro" id="IPR041664">
    <property type="entry name" value="AAA_16"/>
</dbReference>
<dbReference type="EMBL" id="JELX01001953">
    <property type="protein sequence ID" value="KYF57038.1"/>
    <property type="molecule type" value="Genomic_DNA"/>
</dbReference>
<sequence>MAVALVQSTHGAATDLAVQAARCAMTIQARWPEAQVTLATGRGVLHEQLPLGEAADRAGRLHQARAADERLREGPSAVCLDDVTAALVDAQFEVRRRDDGSFLLAGERAGADETRPLLGKPTPCVGREQELATLEVMLADCIERPGACAVVITAPPGVGKSRLRHELLRRLRARDDIEVLLGRGDPMSAGTSYGLLSQALRRLCGVVDGTEPAMQQARLLERTARHVQPAATRRIAEFLGEMCAIPFPDDANPELRAARGDPLQMSTQVSRAFIDFLRAECAAHTVLLVLEDMHWGDALTARLVDAALAELGDQPLMILALARPELAELFPRLWEKRVAQAIHLRGLNRRASERLIQQVLGSQLTSAQVSRIVEQAAGNALYLEELIRAAAEGKLDELPGALMAMLQARLVRLDTSARRVLLAASVFGETFWRGGLLALLGGAASQEVVDSGLSALLTAEVIAFQRDSRLAGEPEYRFRHALTRDAAYGLLTDEERVLGHRAAGAYWKPRASATLS</sequence>